<keyword evidence="2" id="KW-1185">Reference proteome</keyword>
<feature type="non-terminal residue" evidence="1">
    <location>
        <position position="439"/>
    </location>
</feature>
<evidence type="ECO:0000313" key="1">
    <source>
        <dbReference type="EMBL" id="KAG9988091.1"/>
    </source>
</evidence>
<reference evidence="1" key="2">
    <citation type="submission" date="2021-08" db="EMBL/GenBank/DDBJ databases">
        <authorList>
            <person name="Gostincar C."/>
            <person name="Sun X."/>
            <person name="Song Z."/>
            <person name="Gunde-Cimerman N."/>
        </authorList>
    </citation>
    <scope>NUCLEOTIDE SEQUENCE</scope>
    <source>
        <strain evidence="1">EXF-9298</strain>
    </source>
</reference>
<name>A0A9P8FZG7_AURME</name>
<dbReference type="EMBL" id="JAHFXS010000175">
    <property type="protein sequence ID" value="KAG9988091.1"/>
    <property type="molecule type" value="Genomic_DNA"/>
</dbReference>
<dbReference type="AlphaFoldDB" id="A0A9P8FZG7"/>
<comment type="caution">
    <text evidence="1">The sequence shown here is derived from an EMBL/GenBank/DDBJ whole genome shotgun (WGS) entry which is preliminary data.</text>
</comment>
<sequence>MSLPQPLHLSSALALVKSKPKHLTIQEYIQNLRSCIETNRCDGQTVRHLNPSRLWRKQYDDLYCVLEKEQDASFILQEENDALQARVTKLLAQSKPGRKRKSAEQEEPETIKKMKAGTIAIAEFGPAVDVDPVIKAMRHIHRVQTLCRGRMWSTDSNKLAYNLVQAMEALGLIIESLPRKVHVADTASKSVIAVARSCVSVFNGLKRMDALENNDTYASHVVHACVCFFDTLFTSIEEGAALQVKSKRPDQETPALQALSQLAKGLVDNLQGSARTCTSHAQILDGAVYHLLHRLGEAAHELLLDGPQNDNIEHEIQNLPLPHDRTLDPVRQTEMRVVLTSAPLLLDSLRRAVTGFCDMPLAGAARLRLQRTLVDHIFGPETRGPNASQDLLRLPRALGEAPQAVEVVQMNGLEKRTDSFEAELWTLVGWNILESEEEL</sequence>
<accession>A0A9P8FZG7</accession>
<evidence type="ECO:0000313" key="2">
    <source>
        <dbReference type="Proteomes" id="UP000729357"/>
    </source>
</evidence>
<dbReference type="Proteomes" id="UP000729357">
    <property type="component" value="Unassembled WGS sequence"/>
</dbReference>
<gene>
    <name evidence="1" type="ORF">KCU98_g2876</name>
</gene>
<protein>
    <submittedName>
        <fullName evidence="1">Cullin-domain-containing protein</fullName>
    </submittedName>
</protein>
<organism evidence="1 2">
    <name type="scientific">Aureobasidium melanogenum</name>
    <name type="common">Aureobasidium pullulans var. melanogenum</name>
    <dbReference type="NCBI Taxonomy" id="46634"/>
    <lineage>
        <taxon>Eukaryota</taxon>
        <taxon>Fungi</taxon>
        <taxon>Dikarya</taxon>
        <taxon>Ascomycota</taxon>
        <taxon>Pezizomycotina</taxon>
        <taxon>Dothideomycetes</taxon>
        <taxon>Dothideomycetidae</taxon>
        <taxon>Dothideales</taxon>
        <taxon>Saccotheciaceae</taxon>
        <taxon>Aureobasidium</taxon>
    </lineage>
</organism>
<reference evidence="1" key="1">
    <citation type="journal article" date="2021" name="J Fungi (Basel)">
        <title>Virulence traits and population genomics of the black yeast Aureobasidium melanogenum.</title>
        <authorList>
            <person name="Cernosa A."/>
            <person name="Sun X."/>
            <person name="Gostincar C."/>
            <person name="Fang C."/>
            <person name="Gunde-Cimerman N."/>
            <person name="Song Z."/>
        </authorList>
    </citation>
    <scope>NUCLEOTIDE SEQUENCE</scope>
    <source>
        <strain evidence="1">EXF-9298</strain>
    </source>
</reference>
<proteinExistence type="predicted"/>